<keyword evidence="2" id="KW-1185">Reference proteome</keyword>
<sequence length="257" mass="29519">MEWRLRVLSLPTLVHDAFEIVRESHASKKCSLDDNDYETDKFSLTYADRRNIIVLLNRLDILNSISSAQKTQLLPITNLQLFVQSSPTAIRLRYVEKMLEGLFFKAVDCDERPCWPVVDKLFQLLQIRYSYKDVPIKYARKCYSIFKVVFEFINPVKGSLINFNDDRFVILCCCRGIHVSLLFATREAQYKELLTDFINDFIASISVDALSNGPLSLKNLLNTSAVYYFAFIGAISSTEEGRQMLEATSLLHLTTKS</sequence>
<protein>
    <recommendedName>
        <fullName evidence="3">Mon2/Sec7/BIG1-like HUS domain-containing protein</fullName>
    </recommendedName>
</protein>
<dbReference type="AlphaFoldDB" id="A0A3P6T8A6"/>
<dbReference type="Proteomes" id="UP000277928">
    <property type="component" value="Unassembled WGS sequence"/>
</dbReference>
<name>A0A3P6T8A6_LITSI</name>
<accession>A0A3P6T8A6</accession>
<dbReference type="OrthoDB" id="271111at2759"/>
<dbReference type="EMBL" id="UYRX01000381">
    <property type="protein sequence ID" value="VDK81267.1"/>
    <property type="molecule type" value="Genomic_DNA"/>
</dbReference>
<evidence type="ECO:0000313" key="2">
    <source>
        <dbReference type="Proteomes" id="UP000277928"/>
    </source>
</evidence>
<evidence type="ECO:0000313" key="1">
    <source>
        <dbReference type="EMBL" id="VDK81267.1"/>
    </source>
</evidence>
<gene>
    <name evidence="1" type="ORF">NLS_LOCUS5244</name>
</gene>
<proteinExistence type="predicted"/>
<evidence type="ECO:0008006" key="3">
    <source>
        <dbReference type="Google" id="ProtNLM"/>
    </source>
</evidence>
<organism evidence="1 2">
    <name type="scientific">Litomosoides sigmodontis</name>
    <name type="common">Filarial nematode worm</name>
    <dbReference type="NCBI Taxonomy" id="42156"/>
    <lineage>
        <taxon>Eukaryota</taxon>
        <taxon>Metazoa</taxon>
        <taxon>Ecdysozoa</taxon>
        <taxon>Nematoda</taxon>
        <taxon>Chromadorea</taxon>
        <taxon>Rhabditida</taxon>
        <taxon>Spirurina</taxon>
        <taxon>Spiruromorpha</taxon>
        <taxon>Filarioidea</taxon>
        <taxon>Onchocercidae</taxon>
        <taxon>Litomosoides</taxon>
    </lineage>
</organism>
<dbReference type="STRING" id="42156.A0A3P6T8A6"/>
<reference evidence="1 2" key="1">
    <citation type="submission" date="2018-08" db="EMBL/GenBank/DDBJ databases">
        <authorList>
            <person name="Laetsch R D."/>
            <person name="Stevens L."/>
            <person name="Kumar S."/>
            <person name="Blaxter L. M."/>
        </authorList>
    </citation>
    <scope>NUCLEOTIDE SEQUENCE [LARGE SCALE GENOMIC DNA]</scope>
</reference>